<proteinExistence type="predicted"/>
<organism evidence="1 2">
    <name type="scientific">Cotesia congregata</name>
    <name type="common">Parasitoid wasp</name>
    <name type="synonym">Apanteles congregatus</name>
    <dbReference type="NCBI Taxonomy" id="51543"/>
    <lineage>
        <taxon>Eukaryota</taxon>
        <taxon>Metazoa</taxon>
        <taxon>Ecdysozoa</taxon>
        <taxon>Arthropoda</taxon>
        <taxon>Hexapoda</taxon>
        <taxon>Insecta</taxon>
        <taxon>Pterygota</taxon>
        <taxon>Neoptera</taxon>
        <taxon>Endopterygota</taxon>
        <taxon>Hymenoptera</taxon>
        <taxon>Apocrita</taxon>
        <taxon>Ichneumonoidea</taxon>
        <taxon>Braconidae</taxon>
        <taxon>Microgastrinae</taxon>
        <taxon>Cotesia</taxon>
    </lineage>
</organism>
<keyword evidence="2" id="KW-1185">Reference proteome</keyword>
<sequence>MVTFSAKKTQKVIQHALKTERASVQHILTCPNLSELRRRLKIPNNTLLLLNQENHFAKIKEMLSILNLKFAEDLSCQGDLK</sequence>
<dbReference type="AlphaFoldDB" id="A0A8J2MTW0"/>
<name>A0A8J2MTW0_COTCN</name>
<protein>
    <submittedName>
        <fullName evidence="1">Uncharacterized protein</fullName>
    </submittedName>
</protein>
<evidence type="ECO:0000313" key="1">
    <source>
        <dbReference type="EMBL" id="CAG5100357.1"/>
    </source>
</evidence>
<comment type="caution">
    <text evidence="1">The sequence shown here is derived from an EMBL/GenBank/DDBJ whole genome shotgun (WGS) entry which is preliminary data.</text>
</comment>
<accession>A0A8J2MTW0</accession>
<dbReference type="Proteomes" id="UP000786811">
    <property type="component" value="Unassembled WGS sequence"/>
</dbReference>
<gene>
    <name evidence="1" type="ORF">HICCMSTLAB_LOCUS9513</name>
</gene>
<dbReference type="EMBL" id="CAJNRD030001122">
    <property type="protein sequence ID" value="CAG5100357.1"/>
    <property type="molecule type" value="Genomic_DNA"/>
</dbReference>
<evidence type="ECO:0000313" key="2">
    <source>
        <dbReference type="Proteomes" id="UP000786811"/>
    </source>
</evidence>
<reference evidence="1" key="1">
    <citation type="submission" date="2021-04" db="EMBL/GenBank/DDBJ databases">
        <authorList>
            <person name="Chebbi M.A.C M."/>
        </authorList>
    </citation>
    <scope>NUCLEOTIDE SEQUENCE</scope>
</reference>